<sequence length="33" mass="3784">MNAKFIDKKVNFVDYSLSEIGFICNFATNRKGL</sequence>
<evidence type="ECO:0000313" key="2">
    <source>
        <dbReference type="Proteomes" id="UP000095606"/>
    </source>
</evidence>
<dbReference type="EMBL" id="CZAE01000014">
    <property type="protein sequence ID" value="CUP62302.1"/>
    <property type="molecule type" value="Genomic_DNA"/>
</dbReference>
<reference evidence="1 2" key="1">
    <citation type="submission" date="2015-09" db="EMBL/GenBank/DDBJ databases">
        <authorList>
            <consortium name="Pathogen Informatics"/>
        </authorList>
    </citation>
    <scope>NUCLEOTIDE SEQUENCE [LARGE SCALE GENOMIC DNA]</scope>
    <source>
        <strain evidence="1 2">2789STDY5834846</strain>
    </source>
</reference>
<accession>A0A174PMU0</accession>
<gene>
    <name evidence="1" type="ORF">ERS852461_03001</name>
</gene>
<organism evidence="1 2">
    <name type="scientific">Bacteroides faecis</name>
    <dbReference type="NCBI Taxonomy" id="674529"/>
    <lineage>
        <taxon>Bacteria</taxon>
        <taxon>Pseudomonadati</taxon>
        <taxon>Bacteroidota</taxon>
        <taxon>Bacteroidia</taxon>
        <taxon>Bacteroidales</taxon>
        <taxon>Bacteroidaceae</taxon>
        <taxon>Bacteroides</taxon>
    </lineage>
</organism>
<protein>
    <submittedName>
        <fullName evidence="1">Uncharacterized protein</fullName>
    </submittedName>
</protein>
<proteinExistence type="predicted"/>
<dbReference type="AlphaFoldDB" id="A0A174PMU0"/>
<dbReference type="Proteomes" id="UP000095606">
    <property type="component" value="Unassembled WGS sequence"/>
</dbReference>
<evidence type="ECO:0000313" key="1">
    <source>
        <dbReference type="EMBL" id="CUP62302.1"/>
    </source>
</evidence>
<name>A0A174PMU0_9BACE</name>